<dbReference type="NCBIfam" id="TIGR01175">
    <property type="entry name" value="pilM"/>
    <property type="match status" value="1"/>
</dbReference>
<gene>
    <name evidence="1" type="ORF">MNBD_NITROSPIRAE02-627</name>
</gene>
<reference evidence="1" key="1">
    <citation type="submission" date="2018-06" db="EMBL/GenBank/DDBJ databases">
        <authorList>
            <person name="Zhirakovskaya E."/>
        </authorList>
    </citation>
    <scope>NUCLEOTIDE SEQUENCE</scope>
</reference>
<protein>
    <submittedName>
        <fullName evidence="1">Type IV pilus biogenesis protein PilM</fullName>
    </submittedName>
</protein>
<dbReference type="InterPro" id="IPR043129">
    <property type="entry name" value="ATPase_NBD"/>
</dbReference>
<dbReference type="Gene3D" id="3.30.420.40">
    <property type="match status" value="2"/>
</dbReference>
<organism evidence="1">
    <name type="scientific">hydrothermal vent metagenome</name>
    <dbReference type="NCBI Taxonomy" id="652676"/>
    <lineage>
        <taxon>unclassified sequences</taxon>
        <taxon>metagenomes</taxon>
        <taxon>ecological metagenomes</taxon>
    </lineage>
</organism>
<dbReference type="CDD" id="cd24049">
    <property type="entry name" value="ASKHA_NBD_PilM"/>
    <property type="match status" value="1"/>
</dbReference>
<proteinExistence type="predicted"/>
<dbReference type="Gene3D" id="3.30.1490.300">
    <property type="match status" value="1"/>
</dbReference>
<dbReference type="AlphaFoldDB" id="A0A3B1DPL2"/>
<dbReference type="InterPro" id="IPR005883">
    <property type="entry name" value="PilM"/>
</dbReference>
<dbReference type="Pfam" id="PF11104">
    <property type="entry name" value="PilM_2"/>
    <property type="match status" value="1"/>
</dbReference>
<dbReference type="InterPro" id="IPR050696">
    <property type="entry name" value="FtsA/MreB"/>
</dbReference>
<dbReference type="SUPFAM" id="SSF53067">
    <property type="entry name" value="Actin-like ATPase domain"/>
    <property type="match status" value="2"/>
</dbReference>
<dbReference type="PANTHER" id="PTHR32432">
    <property type="entry name" value="CELL DIVISION PROTEIN FTSA-RELATED"/>
    <property type="match status" value="1"/>
</dbReference>
<name>A0A3B1DPL2_9ZZZZ</name>
<accession>A0A3B1DPL2</accession>
<sequence>MLLGEKIPIGLDIGAGFLKVARIKETRGGYELEEFDMIPLPPELIVDGSIIDSLRLADSIKELLRKSRIKGKEAVISVSGHSSVIIKMISLPEMSEEELEESIKFEAEQYVPFDINDVNIDFQIIGPRDEPGQMDVILVAVKKDVINEYVSVVKDAGLTPVIVDVDVFALENMYELNYEISASRNVALVDIGASSIKMNIIKGGIPSFTRDGPVGSNLHSEALQREFHIPYEVAERLKRGETVENISEEEARTVIEAASEEIFNEIGRSIEYFRTSMGKEEVSELILSGGCALIAGFPEMLAERLGIEVKIANPFQNITISKKLDEAYIRDIAPIAAVSVGLAIRRVGDR</sequence>
<dbReference type="PIRSF" id="PIRSF019169">
    <property type="entry name" value="PilM"/>
    <property type="match status" value="1"/>
</dbReference>
<dbReference type="EMBL" id="UOGH01000172">
    <property type="protein sequence ID" value="VAX30607.1"/>
    <property type="molecule type" value="Genomic_DNA"/>
</dbReference>
<evidence type="ECO:0000313" key="1">
    <source>
        <dbReference type="EMBL" id="VAX30607.1"/>
    </source>
</evidence>
<dbReference type="PANTHER" id="PTHR32432:SF3">
    <property type="entry name" value="ETHANOLAMINE UTILIZATION PROTEIN EUTJ"/>
    <property type="match status" value="1"/>
</dbReference>